<proteinExistence type="predicted"/>
<feature type="region of interest" description="Disordered" evidence="1">
    <location>
        <begin position="1"/>
        <end position="24"/>
    </location>
</feature>
<sequence length="101" mass="11610">MLQHFRRASHRHRPGSGTLDARGQLRSEVLPLPRSISQHRPSDVLCREERPQLFARVRSESNMRWSKLQPGQSVNPNLHRKSTTGGNVHRTPRLLLAGRLH</sequence>
<dbReference type="AlphaFoldDB" id="A0A8D8H6G0"/>
<accession>A0A8D8H6G0</accession>
<protein>
    <submittedName>
        <fullName evidence="2">(northern house mosquito) hypothetical protein</fullName>
    </submittedName>
</protein>
<organism evidence="2">
    <name type="scientific">Culex pipiens</name>
    <name type="common">House mosquito</name>
    <dbReference type="NCBI Taxonomy" id="7175"/>
    <lineage>
        <taxon>Eukaryota</taxon>
        <taxon>Metazoa</taxon>
        <taxon>Ecdysozoa</taxon>
        <taxon>Arthropoda</taxon>
        <taxon>Hexapoda</taxon>
        <taxon>Insecta</taxon>
        <taxon>Pterygota</taxon>
        <taxon>Neoptera</taxon>
        <taxon>Endopterygota</taxon>
        <taxon>Diptera</taxon>
        <taxon>Nematocera</taxon>
        <taxon>Culicoidea</taxon>
        <taxon>Culicidae</taxon>
        <taxon>Culicinae</taxon>
        <taxon>Culicini</taxon>
        <taxon>Culex</taxon>
        <taxon>Culex</taxon>
    </lineage>
</organism>
<name>A0A8D8H6G0_CULPI</name>
<evidence type="ECO:0000313" key="2">
    <source>
        <dbReference type="EMBL" id="CAG6528911.1"/>
    </source>
</evidence>
<evidence type="ECO:0000256" key="1">
    <source>
        <dbReference type="SAM" id="MobiDB-lite"/>
    </source>
</evidence>
<feature type="compositionally biased region" description="Polar residues" evidence="1">
    <location>
        <begin position="64"/>
        <end position="76"/>
    </location>
</feature>
<dbReference type="EMBL" id="HBUE01305548">
    <property type="protein sequence ID" value="CAG6580692.1"/>
    <property type="molecule type" value="Transcribed_RNA"/>
</dbReference>
<feature type="region of interest" description="Disordered" evidence="1">
    <location>
        <begin position="64"/>
        <end position="101"/>
    </location>
</feature>
<reference evidence="2" key="1">
    <citation type="submission" date="2021-05" db="EMBL/GenBank/DDBJ databases">
        <authorList>
            <person name="Alioto T."/>
            <person name="Alioto T."/>
            <person name="Gomez Garrido J."/>
        </authorList>
    </citation>
    <scope>NUCLEOTIDE SEQUENCE</scope>
</reference>
<dbReference type="EMBL" id="HBUE01199396">
    <property type="protein sequence ID" value="CAG6528911.1"/>
    <property type="molecule type" value="Transcribed_RNA"/>
</dbReference>
<feature type="compositionally biased region" description="Basic residues" evidence="1">
    <location>
        <begin position="1"/>
        <end position="14"/>
    </location>
</feature>